<keyword evidence="2" id="KW-1185">Reference proteome</keyword>
<protein>
    <submittedName>
        <fullName evidence="1">Uncharacterized protein</fullName>
    </submittedName>
</protein>
<gene>
    <name evidence="1" type="ORF">PS467_24540</name>
</gene>
<reference evidence="1 2" key="1">
    <citation type="submission" date="2023-02" db="EMBL/GenBank/DDBJ databases">
        <title>Streptomyces sp. SCA4-21 with antifungal activity against Fusarium oxysporum f. sp. cubense, Streptomyces sp. SCA2-17 with antifungal activity against Fusarium oxysporum f. sp. cubense.</title>
        <authorList>
            <person name="Qi D."/>
        </authorList>
    </citation>
    <scope>NUCLEOTIDE SEQUENCE [LARGE SCALE GENOMIC DNA]</scope>
    <source>
        <strain evidence="1 2">SCA4-21</strain>
    </source>
</reference>
<dbReference type="EMBL" id="CP117522">
    <property type="protein sequence ID" value="WNE98267.1"/>
    <property type="molecule type" value="Genomic_DNA"/>
</dbReference>
<dbReference type="Proteomes" id="UP001305606">
    <property type="component" value="Chromosome"/>
</dbReference>
<sequence>MRTIGLSGAEWLAVLRDSMMVLISAAGLFGMSRQTWLPDGRWGLFR</sequence>
<evidence type="ECO:0000313" key="2">
    <source>
        <dbReference type="Proteomes" id="UP001305606"/>
    </source>
</evidence>
<accession>A0ABY9V085</accession>
<organism evidence="1 2">
    <name type="scientific">Streptomyces luomodiensis</name>
    <dbReference type="NCBI Taxonomy" id="3026192"/>
    <lineage>
        <taxon>Bacteria</taxon>
        <taxon>Bacillati</taxon>
        <taxon>Actinomycetota</taxon>
        <taxon>Actinomycetes</taxon>
        <taxon>Kitasatosporales</taxon>
        <taxon>Streptomycetaceae</taxon>
        <taxon>Streptomyces</taxon>
    </lineage>
</organism>
<proteinExistence type="predicted"/>
<name>A0ABY9V085_9ACTN</name>
<dbReference type="RefSeq" id="WP_311037031.1">
    <property type="nucleotide sequence ID" value="NZ_CP117522.1"/>
</dbReference>
<evidence type="ECO:0000313" key="1">
    <source>
        <dbReference type="EMBL" id="WNE98267.1"/>
    </source>
</evidence>